<gene>
    <name evidence="3" type="ORF">H6A34_09095</name>
</gene>
<dbReference type="Pfam" id="PF00132">
    <property type="entry name" value="Hexapep"/>
    <property type="match status" value="1"/>
</dbReference>
<dbReference type="InterPro" id="IPR011004">
    <property type="entry name" value="Trimer_LpxA-like_sf"/>
</dbReference>
<evidence type="ECO:0000313" key="4">
    <source>
        <dbReference type="Proteomes" id="UP000706891"/>
    </source>
</evidence>
<keyword evidence="2" id="KW-0808">Transferase</keyword>
<keyword evidence="4" id="KW-1185">Reference proteome</keyword>
<evidence type="ECO:0000256" key="1">
    <source>
        <dbReference type="ARBA" id="ARBA00007274"/>
    </source>
</evidence>
<dbReference type="EMBL" id="JACJJG010000049">
    <property type="protein sequence ID" value="MBM6674029.1"/>
    <property type="molecule type" value="Genomic_DNA"/>
</dbReference>
<sequence>MSGRLYRKDEHQKSAVSCPWSIKDAILIRVWEFVWTFFVRWLPKPFFRWHIFLLKIFGCKIHGRPYIAPTARIYAPWLLEIGDKSSLGTRSEIYNLGPVRIGKYVTIAQYAYICNGTHDLSTRLMPLLVGDIVVCDNVFVGAKAVILPGLYLGEASVVGAGAVLTKDTIPYCIYAGNPAVYIKKRMLQ</sequence>
<organism evidence="3 4">
    <name type="scientific">Marseilla massiliensis</name>
    <dbReference type="NCBI Taxonomy" id="1841864"/>
    <lineage>
        <taxon>Bacteria</taxon>
        <taxon>Pseudomonadati</taxon>
        <taxon>Bacteroidota</taxon>
        <taxon>Bacteroidia</taxon>
        <taxon>Bacteroidales</taxon>
        <taxon>Prevotellaceae</taxon>
        <taxon>Marseilla</taxon>
    </lineage>
</organism>
<accession>A0A938WVL9</accession>
<dbReference type="SUPFAM" id="SSF51161">
    <property type="entry name" value="Trimeric LpxA-like enzymes"/>
    <property type="match status" value="1"/>
</dbReference>
<dbReference type="PANTHER" id="PTHR23416">
    <property type="entry name" value="SIALIC ACID SYNTHASE-RELATED"/>
    <property type="match status" value="1"/>
</dbReference>
<dbReference type="PANTHER" id="PTHR23416:SF23">
    <property type="entry name" value="ACETYLTRANSFERASE C18B11.09C-RELATED"/>
    <property type="match status" value="1"/>
</dbReference>
<comment type="caution">
    <text evidence="3">The sequence shown here is derived from an EMBL/GenBank/DDBJ whole genome shotgun (WGS) entry which is preliminary data.</text>
</comment>
<dbReference type="RefSeq" id="WP_205105052.1">
    <property type="nucleotide sequence ID" value="NZ_JACJJG010000049.1"/>
</dbReference>
<name>A0A938WVL9_9BACT</name>
<proteinExistence type="inferred from homology"/>
<dbReference type="AlphaFoldDB" id="A0A938WVL9"/>
<evidence type="ECO:0000256" key="2">
    <source>
        <dbReference type="ARBA" id="ARBA00022679"/>
    </source>
</evidence>
<reference evidence="3" key="1">
    <citation type="submission" date="2020-08" db="EMBL/GenBank/DDBJ databases">
        <authorList>
            <person name="Cejkova D."/>
            <person name="Kubasova T."/>
            <person name="Jahodarova E."/>
            <person name="Rychlik I."/>
        </authorList>
    </citation>
    <scope>NUCLEOTIDE SEQUENCE</scope>
    <source>
        <strain evidence="3">An824</strain>
    </source>
</reference>
<dbReference type="GO" id="GO:0005829">
    <property type="term" value="C:cytosol"/>
    <property type="evidence" value="ECO:0007669"/>
    <property type="project" value="TreeGrafter"/>
</dbReference>
<dbReference type="InterPro" id="IPR001451">
    <property type="entry name" value="Hexapep"/>
</dbReference>
<dbReference type="InterPro" id="IPR051159">
    <property type="entry name" value="Hexapeptide_acetyltransf"/>
</dbReference>
<comment type="similarity">
    <text evidence="1">Belongs to the transferase hexapeptide repeat family.</text>
</comment>
<dbReference type="Gene3D" id="2.160.10.10">
    <property type="entry name" value="Hexapeptide repeat proteins"/>
    <property type="match status" value="1"/>
</dbReference>
<dbReference type="GO" id="GO:0008374">
    <property type="term" value="F:O-acyltransferase activity"/>
    <property type="evidence" value="ECO:0007669"/>
    <property type="project" value="TreeGrafter"/>
</dbReference>
<reference evidence="3" key="2">
    <citation type="journal article" date="2021" name="Sci. Rep.">
        <title>The distribution of antibiotic resistance genes in chicken gut microbiota commensals.</title>
        <authorList>
            <person name="Juricova H."/>
            <person name="Matiasovicova J."/>
            <person name="Kubasova T."/>
            <person name="Cejkova D."/>
            <person name="Rychlik I."/>
        </authorList>
    </citation>
    <scope>NUCLEOTIDE SEQUENCE</scope>
    <source>
        <strain evidence="3">An824</strain>
    </source>
</reference>
<evidence type="ECO:0000313" key="3">
    <source>
        <dbReference type="EMBL" id="MBM6674029.1"/>
    </source>
</evidence>
<dbReference type="Proteomes" id="UP000706891">
    <property type="component" value="Unassembled WGS sequence"/>
</dbReference>
<protein>
    <submittedName>
        <fullName evidence="3">Acetyltransferase</fullName>
    </submittedName>
</protein>